<dbReference type="InterPro" id="IPR020846">
    <property type="entry name" value="MFS_dom"/>
</dbReference>
<dbReference type="Gene3D" id="1.20.1250.20">
    <property type="entry name" value="MFS general substrate transporter like domains"/>
    <property type="match status" value="1"/>
</dbReference>
<evidence type="ECO:0000256" key="4">
    <source>
        <dbReference type="ARBA" id="ARBA00022475"/>
    </source>
</evidence>
<evidence type="ECO:0000256" key="1">
    <source>
        <dbReference type="ARBA" id="ARBA00004651"/>
    </source>
</evidence>
<dbReference type="Gene3D" id="1.20.1720.10">
    <property type="entry name" value="Multidrug resistance protein D"/>
    <property type="match status" value="1"/>
</dbReference>
<dbReference type="CDD" id="cd17503">
    <property type="entry name" value="MFS_LmrB_MDR_like"/>
    <property type="match status" value="1"/>
</dbReference>
<feature type="transmembrane region" description="Helical" evidence="8">
    <location>
        <begin position="80"/>
        <end position="99"/>
    </location>
</feature>
<keyword evidence="7 8" id="KW-0472">Membrane</keyword>
<keyword evidence="5 8" id="KW-0812">Transmembrane</keyword>
<dbReference type="InterPro" id="IPR004638">
    <property type="entry name" value="EmrB-like"/>
</dbReference>
<feature type="transmembrane region" description="Helical" evidence="8">
    <location>
        <begin position="367"/>
        <end position="388"/>
    </location>
</feature>
<feature type="transmembrane region" description="Helical" evidence="8">
    <location>
        <begin position="200"/>
        <end position="219"/>
    </location>
</feature>
<dbReference type="Pfam" id="PF07690">
    <property type="entry name" value="MFS_1"/>
    <property type="match status" value="1"/>
</dbReference>
<evidence type="ECO:0000313" key="11">
    <source>
        <dbReference type="Proteomes" id="UP001204142"/>
    </source>
</evidence>
<keyword evidence="4" id="KW-1003">Cell membrane</keyword>
<feature type="transmembrane region" description="Helical" evidence="8">
    <location>
        <begin position="309"/>
        <end position="328"/>
    </location>
</feature>
<proteinExistence type="inferred from homology"/>
<dbReference type="PANTHER" id="PTHR42718:SF9">
    <property type="entry name" value="MAJOR FACILITATOR SUPERFAMILY MULTIDRUG TRANSPORTER MFSC"/>
    <property type="match status" value="1"/>
</dbReference>
<evidence type="ECO:0000256" key="6">
    <source>
        <dbReference type="ARBA" id="ARBA00022989"/>
    </source>
</evidence>
<gene>
    <name evidence="10" type="ORF">NQT62_00685</name>
</gene>
<dbReference type="NCBIfam" id="TIGR00711">
    <property type="entry name" value="efflux_EmrB"/>
    <property type="match status" value="1"/>
</dbReference>
<evidence type="ECO:0000256" key="3">
    <source>
        <dbReference type="ARBA" id="ARBA00022448"/>
    </source>
</evidence>
<evidence type="ECO:0000313" key="10">
    <source>
        <dbReference type="EMBL" id="MCQ8894953.1"/>
    </source>
</evidence>
<dbReference type="SUPFAM" id="SSF103473">
    <property type="entry name" value="MFS general substrate transporter"/>
    <property type="match status" value="1"/>
</dbReference>
<comment type="caution">
    <text evidence="10">The sequence shown here is derived from an EMBL/GenBank/DDBJ whole genome shotgun (WGS) entry which is preliminary data.</text>
</comment>
<comment type="subcellular location">
    <subcellularLocation>
        <location evidence="1">Cell membrane</location>
        <topology evidence="1">Multi-pass membrane protein</topology>
    </subcellularLocation>
</comment>
<feature type="transmembrane region" description="Helical" evidence="8">
    <location>
        <begin position="271"/>
        <end position="294"/>
    </location>
</feature>
<dbReference type="InterPro" id="IPR036259">
    <property type="entry name" value="MFS_trans_sf"/>
</dbReference>
<feature type="transmembrane region" description="Helical" evidence="8">
    <location>
        <begin position="12"/>
        <end position="32"/>
    </location>
</feature>
<keyword evidence="11" id="KW-1185">Reference proteome</keyword>
<keyword evidence="6 8" id="KW-1133">Transmembrane helix</keyword>
<dbReference type="EMBL" id="JANIGO010000001">
    <property type="protein sequence ID" value="MCQ8894953.1"/>
    <property type="molecule type" value="Genomic_DNA"/>
</dbReference>
<dbReference type="PROSITE" id="PS50850">
    <property type="entry name" value="MFS"/>
    <property type="match status" value="1"/>
</dbReference>
<feature type="domain" description="Major facilitator superfamily (MFS) profile" evidence="9">
    <location>
        <begin position="14"/>
        <end position="464"/>
    </location>
</feature>
<feature type="transmembrane region" description="Helical" evidence="8">
    <location>
        <begin position="139"/>
        <end position="160"/>
    </location>
</feature>
<feature type="transmembrane region" description="Helical" evidence="8">
    <location>
        <begin position="231"/>
        <end position="250"/>
    </location>
</feature>
<dbReference type="PANTHER" id="PTHR42718">
    <property type="entry name" value="MAJOR FACILITATOR SUPERFAMILY MULTIDRUG TRANSPORTER MFSC"/>
    <property type="match status" value="1"/>
</dbReference>
<organism evidence="10 11">
    <name type="scientific">Limnobacter humi</name>
    <dbReference type="NCBI Taxonomy" id="1778671"/>
    <lineage>
        <taxon>Bacteria</taxon>
        <taxon>Pseudomonadati</taxon>
        <taxon>Pseudomonadota</taxon>
        <taxon>Betaproteobacteria</taxon>
        <taxon>Burkholderiales</taxon>
        <taxon>Burkholderiaceae</taxon>
        <taxon>Limnobacter</taxon>
    </lineage>
</organism>
<comment type="similarity">
    <text evidence="2">Belongs to the major facilitator superfamily. EmrB family.</text>
</comment>
<protein>
    <submittedName>
        <fullName evidence="10">DHA2 family efflux MFS transporter permease subunit</fullName>
    </submittedName>
</protein>
<feature type="transmembrane region" description="Helical" evidence="8">
    <location>
        <begin position="470"/>
        <end position="495"/>
    </location>
</feature>
<dbReference type="RefSeq" id="WP_256762603.1">
    <property type="nucleotide sequence ID" value="NZ_JANIGO010000001.1"/>
</dbReference>
<evidence type="ECO:0000256" key="8">
    <source>
        <dbReference type="SAM" id="Phobius"/>
    </source>
</evidence>
<feature type="transmembrane region" description="Helical" evidence="8">
    <location>
        <begin position="166"/>
        <end position="188"/>
    </location>
</feature>
<dbReference type="InterPro" id="IPR011701">
    <property type="entry name" value="MFS"/>
</dbReference>
<feature type="transmembrane region" description="Helical" evidence="8">
    <location>
        <begin position="335"/>
        <end position="355"/>
    </location>
</feature>
<evidence type="ECO:0000256" key="5">
    <source>
        <dbReference type="ARBA" id="ARBA00022692"/>
    </source>
</evidence>
<evidence type="ECO:0000259" key="9">
    <source>
        <dbReference type="PROSITE" id="PS50850"/>
    </source>
</evidence>
<evidence type="ECO:0000256" key="2">
    <source>
        <dbReference type="ARBA" id="ARBA00008537"/>
    </source>
</evidence>
<evidence type="ECO:0000256" key="7">
    <source>
        <dbReference type="ARBA" id="ARBA00023136"/>
    </source>
</evidence>
<accession>A0ABT1WDL2</accession>
<keyword evidence="3" id="KW-0813">Transport</keyword>
<feature type="transmembrane region" description="Helical" evidence="8">
    <location>
        <begin position="52"/>
        <end position="73"/>
    </location>
</feature>
<name>A0ABT1WDL2_9BURK</name>
<sequence length="507" mass="54467">MNPQPLPAGQRLWATLALGMASFMNVLDLTIVNVSIPNISGDLGVAPSQGTWAITSYAVAEAIMLPLTGWLAGRLGQVKLFCISTFMFTMASLLCGMAPSFEVLLAARVLQGIFGAAMIPMSQTLMLSAYPPEKAGLATGIWAMTTVAAPIIGPLSGGWLTDNLSWHWVFLINLPVGMLCLFLVYPIFRKRETPKRQLPIDLVGLVLLMIGVGALQIMLDKGNELDWFESPTVIALGVVAFVGLGVFIIYEWYDEHPLVDLKLFTQRNFAVGMVCLFIGTIAFFGSTVVLPLWLQTQMGYTPTWAGRTMALGGVLAVFLGPIVGANIAKVDARAVASFGFFMFAVYAFVCARFTPDVTYGTLAGTRLIMGIGVSCFFLPLITISLSGISPDRMAGASGLNSFIRNMGSSVGTATITSLWEHKATMHHARLVENVNTASDNAMGYVGTLQGLGMNMDSALATTDRLINQQAYLLSTNAVLCICGMMMVALIFPIWLAKGPFSRVAADH</sequence>
<feature type="transmembrane region" description="Helical" evidence="8">
    <location>
        <begin position="105"/>
        <end position="127"/>
    </location>
</feature>
<dbReference type="Proteomes" id="UP001204142">
    <property type="component" value="Unassembled WGS sequence"/>
</dbReference>
<reference evidence="10 11" key="1">
    <citation type="submission" date="2022-07" db="EMBL/GenBank/DDBJ databases">
        <authorList>
            <person name="Xamxidin M."/>
            <person name="Wu M."/>
        </authorList>
    </citation>
    <scope>NUCLEOTIDE SEQUENCE [LARGE SCALE GENOMIC DNA]</scope>
    <source>
        <strain evidence="10 11">NBRC 111650</strain>
    </source>
</reference>